<dbReference type="GO" id="GO:0051536">
    <property type="term" value="F:iron-sulfur cluster binding"/>
    <property type="evidence" value="ECO:0007669"/>
    <property type="project" value="UniProtKB-KW"/>
</dbReference>
<dbReference type="InterPro" id="IPR015424">
    <property type="entry name" value="PyrdxlP-dep_Trfase"/>
</dbReference>
<dbReference type="Gene3D" id="1.10.260.50">
    <property type="match status" value="1"/>
</dbReference>
<dbReference type="Pfam" id="PF00266">
    <property type="entry name" value="Aminotran_5"/>
    <property type="match status" value="1"/>
</dbReference>
<dbReference type="InterPro" id="IPR015422">
    <property type="entry name" value="PyrdxlP-dep_Trfase_small"/>
</dbReference>
<comment type="cofactor">
    <cofactor evidence="1">
        <name>pyridoxal 5'-phosphate</name>
        <dbReference type="ChEBI" id="CHEBI:597326"/>
    </cofactor>
</comment>
<comment type="catalytic activity">
    <reaction evidence="10">
        <text>(sulfur carrier)-H + L-cysteine = (sulfur carrier)-SH + L-alanine</text>
        <dbReference type="Rhea" id="RHEA:43892"/>
        <dbReference type="Rhea" id="RHEA-COMP:14737"/>
        <dbReference type="Rhea" id="RHEA-COMP:14739"/>
        <dbReference type="ChEBI" id="CHEBI:29917"/>
        <dbReference type="ChEBI" id="CHEBI:35235"/>
        <dbReference type="ChEBI" id="CHEBI:57972"/>
        <dbReference type="ChEBI" id="CHEBI:64428"/>
        <dbReference type="EC" id="2.8.1.7"/>
    </reaction>
</comment>
<keyword evidence="5 12" id="KW-0808">Transferase</keyword>
<organism evidence="12 13">
    <name type="scientific">Thermogutta terrifontis</name>
    <dbReference type="NCBI Taxonomy" id="1331910"/>
    <lineage>
        <taxon>Bacteria</taxon>
        <taxon>Pseudomonadati</taxon>
        <taxon>Planctomycetota</taxon>
        <taxon>Planctomycetia</taxon>
        <taxon>Pirellulales</taxon>
        <taxon>Thermoguttaceae</taxon>
        <taxon>Thermogutta</taxon>
    </lineage>
</organism>
<evidence type="ECO:0000256" key="4">
    <source>
        <dbReference type="ARBA" id="ARBA00012239"/>
    </source>
</evidence>
<dbReference type="PANTHER" id="PTHR11601">
    <property type="entry name" value="CYSTEINE DESULFURYLASE FAMILY MEMBER"/>
    <property type="match status" value="1"/>
</dbReference>
<evidence type="ECO:0000256" key="9">
    <source>
        <dbReference type="ARBA" id="ARBA00023014"/>
    </source>
</evidence>
<dbReference type="InterPro" id="IPR015421">
    <property type="entry name" value="PyrdxlP-dep_Trfase_major"/>
</dbReference>
<keyword evidence="8" id="KW-0408">Iron</keyword>
<dbReference type="EMBL" id="CP018477">
    <property type="protein sequence ID" value="ASV76339.1"/>
    <property type="molecule type" value="Genomic_DNA"/>
</dbReference>
<evidence type="ECO:0000313" key="13">
    <source>
        <dbReference type="Proteomes" id="UP000215086"/>
    </source>
</evidence>
<dbReference type="Gene3D" id="3.90.1150.10">
    <property type="entry name" value="Aspartate Aminotransferase, domain 1"/>
    <property type="match status" value="1"/>
</dbReference>
<dbReference type="Proteomes" id="UP000215086">
    <property type="component" value="Chromosome"/>
</dbReference>
<evidence type="ECO:0000256" key="10">
    <source>
        <dbReference type="ARBA" id="ARBA00050776"/>
    </source>
</evidence>
<proteinExistence type="inferred from homology"/>
<feature type="domain" description="Aminotransferase class V" evidence="11">
    <location>
        <begin position="3"/>
        <end position="347"/>
    </location>
</feature>
<keyword evidence="13" id="KW-1185">Reference proteome</keyword>
<comment type="similarity">
    <text evidence="3">Belongs to the class-V pyridoxal-phosphate-dependent aminotransferase family. NifS/IscS subfamily.</text>
</comment>
<evidence type="ECO:0000256" key="7">
    <source>
        <dbReference type="ARBA" id="ARBA00022898"/>
    </source>
</evidence>
<gene>
    <name evidence="12" type="ORF">THTE_3738</name>
</gene>
<dbReference type="PIRSF" id="PIRSF005572">
    <property type="entry name" value="NifS"/>
    <property type="match status" value="1"/>
</dbReference>
<dbReference type="InterPro" id="IPR000192">
    <property type="entry name" value="Aminotrans_V_dom"/>
</dbReference>
<evidence type="ECO:0000256" key="5">
    <source>
        <dbReference type="ARBA" id="ARBA00022679"/>
    </source>
</evidence>
<dbReference type="GO" id="GO:0031071">
    <property type="term" value="F:cysteine desulfurase activity"/>
    <property type="evidence" value="ECO:0007669"/>
    <property type="project" value="UniProtKB-EC"/>
</dbReference>
<dbReference type="FunFam" id="3.40.640.10:FF:000084">
    <property type="entry name" value="IscS-like cysteine desulfurase"/>
    <property type="match status" value="1"/>
</dbReference>
<accession>A0A286RK49</accession>
<evidence type="ECO:0000256" key="8">
    <source>
        <dbReference type="ARBA" id="ARBA00023004"/>
    </source>
</evidence>
<comment type="function">
    <text evidence="2">Catalyzes the removal of elemental sulfur atoms from cysteine to produce alanine. Seems to participate in the biosynthesis of the nitrogenase metalloclusters by providing the inorganic sulfur required for the Fe-S core formation.</text>
</comment>
<dbReference type="GO" id="GO:0046872">
    <property type="term" value="F:metal ion binding"/>
    <property type="evidence" value="ECO:0007669"/>
    <property type="project" value="UniProtKB-KW"/>
</dbReference>
<name>A0A286RK49_9BACT</name>
<sequence>MVHVWKNFPGNPASQHQFGRAARKRLEEARDHILDLLGAKPTREGDRLIFTSGGTEANNLAILGIALARTEGMPGRIIISSIEHPSVLRAAETLVDWGWRLDTLDVHPNGVVNVESLRRWIDPQVALVSVTTANHETGVIQPIAEIAAICHSHGVPFHTDAVQAVGKMPVSFRDFDADAMTVTPHKFGGPLGIGALIVKRGTPLRPILFGGEQQDGLRPGTESVALAVGMETALALAVAELQDNVARMTALRQEFEQTLKALIPDLIIHGEEAPRLPQTVNLAIPGIDNQFLFTALDLERVCCSIGSACSSGSPEPSPSLLALGIPREIVKSSLRVSFGPKTTAEELRTAAHTIARVSQQLRKHVLR</sequence>
<dbReference type="KEGG" id="ttf:THTE_3738"/>
<dbReference type="InterPro" id="IPR016454">
    <property type="entry name" value="Cysteine_dSase"/>
</dbReference>
<dbReference type="Gene3D" id="3.40.640.10">
    <property type="entry name" value="Type I PLP-dependent aspartate aminotransferase-like (Major domain)"/>
    <property type="match status" value="1"/>
</dbReference>
<dbReference type="PANTHER" id="PTHR11601:SF34">
    <property type="entry name" value="CYSTEINE DESULFURASE"/>
    <property type="match status" value="1"/>
</dbReference>
<evidence type="ECO:0000256" key="6">
    <source>
        <dbReference type="ARBA" id="ARBA00022723"/>
    </source>
</evidence>
<protein>
    <recommendedName>
        <fullName evidence="4">cysteine desulfurase</fullName>
        <ecNumber evidence="4">2.8.1.7</ecNumber>
    </recommendedName>
</protein>
<evidence type="ECO:0000259" key="11">
    <source>
        <dbReference type="Pfam" id="PF00266"/>
    </source>
</evidence>
<dbReference type="EC" id="2.8.1.7" evidence="4"/>
<keyword evidence="9" id="KW-0411">Iron-sulfur</keyword>
<evidence type="ECO:0000256" key="1">
    <source>
        <dbReference type="ARBA" id="ARBA00001933"/>
    </source>
</evidence>
<dbReference type="AlphaFoldDB" id="A0A286RK49"/>
<dbReference type="SUPFAM" id="SSF53383">
    <property type="entry name" value="PLP-dependent transferases"/>
    <property type="match status" value="1"/>
</dbReference>
<evidence type="ECO:0000256" key="3">
    <source>
        <dbReference type="ARBA" id="ARBA00006490"/>
    </source>
</evidence>
<reference evidence="12 13" key="1">
    <citation type="journal article" name="Front. Microbiol.">
        <title>Sugar Metabolism of the First Thermophilic Planctomycete Thermogutta terrifontis: Comparative Genomic and Transcriptomic Approaches.</title>
        <authorList>
            <person name="Elcheninov A.G."/>
            <person name="Menzel P."/>
            <person name="Gudbergsdottir S.R."/>
            <person name="Slesarev A.I."/>
            <person name="Kadnikov V.V."/>
            <person name="Krogh A."/>
            <person name="Bonch-Osmolovskaya E.A."/>
            <person name="Peng X."/>
            <person name="Kublanov I.V."/>
        </authorList>
    </citation>
    <scope>NUCLEOTIDE SEQUENCE [LARGE SCALE GENOMIC DNA]</scope>
    <source>
        <strain evidence="12 13">R1</strain>
    </source>
</reference>
<keyword evidence="6" id="KW-0479">Metal-binding</keyword>
<keyword evidence="7" id="KW-0663">Pyridoxal phosphate</keyword>
<evidence type="ECO:0000313" key="12">
    <source>
        <dbReference type="EMBL" id="ASV76339.1"/>
    </source>
</evidence>
<evidence type="ECO:0000256" key="2">
    <source>
        <dbReference type="ARBA" id="ARBA00003120"/>
    </source>
</evidence>